<dbReference type="OMA" id="CAKTREM"/>
<dbReference type="Proteomes" id="UP000001593">
    <property type="component" value="Unassembled WGS sequence"/>
</dbReference>
<evidence type="ECO:0000256" key="3">
    <source>
        <dbReference type="ARBA" id="ARBA00022538"/>
    </source>
</evidence>
<evidence type="ECO:0000259" key="11">
    <source>
        <dbReference type="PROSITE" id="PS51201"/>
    </source>
</evidence>
<proteinExistence type="predicted"/>
<evidence type="ECO:0000256" key="9">
    <source>
        <dbReference type="ARBA" id="ARBA00023136"/>
    </source>
</evidence>
<name>A7T7F3_NEMVE</name>
<evidence type="ECO:0000256" key="2">
    <source>
        <dbReference type="ARBA" id="ARBA00022448"/>
    </source>
</evidence>
<dbReference type="GO" id="GO:0016020">
    <property type="term" value="C:membrane"/>
    <property type="evidence" value="ECO:0007669"/>
    <property type="project" value="UniProtKB-SubCell"/>
</dbReference>
<evidence type="ECO:0000313" key="13">
    <source>
        <dbReference type="Proteomes" id="UP000001593"/>
    </source>
</evidence>
<dbReference type="PANTHER" id="PTHR10027:SF33">
    <property type="entry name" value="CALCIUM-ACTIVATED POTASSIUM CHANNEL SUBUNIT ALPHA-1-RELATED"/>
    <property type="match status" value="1"/>
</dbReference>
<dbReference type="HOGENOM" id="CLU_1478639_0_0_1"/>
<feature type="non-terminal residue" evidence="12">
    <location>
        <position position="1"/>
    </location>
</feature>
<dbReference type="PhylomeDB" id="A7T7F3"/>
<keyword evidence="9" id="KW-0472">Membrane</keyword>
<dbReference type="Pfam" id="PF22614">
    <property type="entry name" value="Slo-like_RCK"/>
    <property type="match status" value="1"/>
</dbReference>
<keyword evidence="13" id="KW-1185">Reference proteome</keyword>
<dbReference type="AlphaFoldDB" id="A7T7F3"/>
<keyword evidence="4" id="KW-0812">Transmembrane</keyword>
<dbReference type="InterPro" id="IPR003148">
    <property type="entry name" value="RCK_N"/>
</dbReference>
<dbReference type="STRING" id="45351.A7T7F3"/>
<organism evidence="12 13">
    <name type="scientific">Nematostella vectensis</name>
    <name type="common">Starlet sea anemone</name>
    <dbReference type="NCBI Taxonomy" id="45351"/>
    <lineage>
        <taxon>Eukaryota</taxon>
        <taxon>Metazoa</taxon>
        <taxon>Cnidaria</taxon>
        <taxon>Anthozoa</taxon>
        <taxon>Hexacorallia</taxon>
        <taxon>Actiniaria</taxon>
        <taxon>Edwardsiidae</taxon>
        <taxon>Nematostella</taxon>
    </lineage>
</organism>
<keyword evidence="2" id="KW-0813">Transport</keyword>
<evidence type="ECO:0000256" key="8">
    <source>
        <dbReference type="ARBA" id="ARBA00023065"/>
    </source>
</evidence>
<keyword evidence="10" id="KW-0407">Ion channel</keyword>
<evidence type="ECO:0000256" key="5">
    <source>
        <dbReference type="ARBA" id="ARBA00022826"/>
    </source>
</evidence>
<keyword evidence="6" id="KW-0630">Potassium</keyword>
<keyword evidence="7" id="KW-1133">Transmembrane helix</keyword>
<dbReference type="GO" id="GO:0005267">
    <property type="term" value="F:potassium channel activity"/>
    <property type="evidence" value="ECO:0007669"/>
    <property type="project" value="UniProtKB-KW"/>
</dbReference>
<dbReference type="PANTHER" id="PTHR10027">
    <property type="entry name" value="CALCIUM-ACTIVATED POTASSIUM CHANNEL ALPHA CHAIN"/>
    <property type="match status" value="1"/>
</dbReference>
<dbReference type="InParanoid" id="A7T7F3"/>
<accession>A7T7F3</accession>
<keyword evidence="3" id="KW-0633">Potassium transport</keyword>
<keyword evidence="5" id="KW-0631">Potassium channel</keyword>
<dbReference type="EMBL" id="DS472036">
    <property type="protein sequence ID" value="EDO28098.1"/>
    <property type="molecule type" value="Genomic_DNA"/>
</dbReference>
<evidence type="ECO:0000256" key="10">
    <source>
        <dbReference type="ARBA" id="ARBA00023303"/>
    </source>
</evidence>
<evidence type="ECO:0000256" key="4">
    <source>
        <dbReference type="ARBA" id="ARBA00022692"/>
    </source>
</evidence>
<evidence type="ECO:0000256" key="1">
    <source>
        <dbReference type="ARBA" id="ARBA00004141"/>
    </source>
</evidence>
<evidence type="ECO:0000313" key="12">
    <source>
        <dbReference type="EMBL" id="EDO28098.1"/>
    </source>
</evidence>
<evidence type="ECO:0000256" key="6">
    <source>
        <dbReference type="ARBA" id="ARBA00022958"/>
    </source>
</evidence>
<protein>
    <recommendedName>
        <fullName evidence="11">RCK N-terminal domain-containing protein</fullName>
    </recommendedName>
</protein>
<reference evidence="12 13" key="1">
    <citation type="journal article" date="2007" name="Science">
        <title>Sea anemone genome reveals ancestral eumetazoan gene repertoire and genomic organization.</title>
        <authorList>
            <person name="Putnam N.H."/>
            <person name="Srivastava M."/>
            <person name="Hellsten U."/>
            <person name="Dirks B."/>
            <person name="Chapman J."/>
            <person name="Salamov A."/>
            <person name="Terry A."/>
            <person name="Shapiro H."/>
            <person name="Lindquist E."/>
            <person name="Kapitonov V.V."/>
            <person name="Jurka J."/>
            <person name="Genikhovich G."/>
            <person name="Grigoriev I.V."/>
            <person name="Lucas S.M."/>
            <person name="Steele R.E."/>
            <person name="Finnerty J.R."/>
            <person name="Technau U."/>
            <person name="Martindale M.Q."/>
            <person name="Rokhsar D.S."/>
        </authorList>
    </citation>
    <scope>NUCLEOTIDE SEQUENCE [LARGE SCALE GENOMIC DNA]</scope>
    <source>
        <strain evidence="13">CH2 X CH6</strain>
    </source>
</reference>
<dbReference type="eggNOG" id="KOG1420">
    <property type="taxonomic scope" value="Eukaryota"/>
</dbReference>
<evidence type="ECO:0000256" key="7">
    <source>
        <dbReference type="ARBA" id="ARBA00022989"/>
    </source>
</evidence>
<feature type="domain" description="RCK N-terminal" evidence="11">
    <location>
        <begin position="70"/>
        <end position="183"/>
    </location>
</feature>
<dbReference type="PROSITE" id="PS51201">
    <property type="entry name" value="RCK_N"/>
    <property type="match status" value="1"/>
</dbReference>
<comment type="subcellular location">
    <subcellularLocation>
        <location evidence="1">Membrane</location>
        <topology evidence="1">Multi-pass membrane protein</topology>
    </subcellularLocation>
</comment>
<keyword evidence="8" id="KW-0406">Ion transport</keyword>
<sequence length="183" mass="20827">MHCYRNWRSGLKVSNIYVSICSRVVPSSSNLLVYCQCGRRSERHSRHTADTSTRLRCAKTREMASNVIFTHHILVCVFNKKEDPLVGLRKMVMPLRASNLHRSDLKKIVFLGDKDYMKLEWEEICNFHEVYILPGSPFCRADLRAVNANLADMVVFLSGTAVDQAGDPRLADKQSILASLNLK</sequence>
<dbReference type="InterPro" id="IPR047871">
    <property type="entry name" value="K_chnl_Slo-like"/>
</dbReference>
<gene>
    <name evidence="12" type="ORF">NEMVEDRAFT_v1g223346</name>
</gene>